<evidence type="ECO:0000256" key="1">
    <source>
        <dbReference type="SAM" id="SignalP"/>
    </source>
</evidence>
<dbReference type="Proteomes" id="UP000053660">
    <property type="component" value="Unassembled WGS sequence"/>
</dbReference>
<dbReference type="AlphaFoldDB" id="A0A0B1SMI8"/>
<evidence type="ECO:0000313" key="2">
    <source>
        <dbReference type="EMBL" id="KHJ86543.1"/>
    </source>
</evidence>
<keyword evidence="3" id="KW-1185">Reference proteome</keyword>
<dbReference type="OrthoDB" id="5850647at2759"/>
<organism evidence="2 3">
    <name type="scientific">Oesophagostomum dentatum</name>
    <name type="common">Nodular worm</name>
    <dbReference type="NCBI Taxonomy" id="61180"/>
    <lineage>
        <taxon>Eukaryota</taxon>
        <taxon>Metazoa</taxon>
        <taxon>Ecdysozoa</taxon>
        <taxon>Nematoda</taxon>
        <taxon>Chromadorea</taxon>
        <taxon>Rhabditida</taxon>
        <taxon>Rhabditina</taxon>
        <taxon>Rhabditomorpha</taxon>
        <taxon>Strongyloidea</taxon>
        <taxon>Strongylidae</taxon>
        <taxon>Oesophagostomum</taxon>
    </lineage>
</organism>
<dbReference type="EMBL" id="KN560079">
    <property type="protein sequence ID" value="KHJ86543.1"/>
    <property type="molecule type" value="Genomic_DNA"/>
</dbReference>
<evidence type="ECO:0000313" key="3">
    <source>
        <dbReference type="Proteomes" id="UP000053660"/>
    </source>
</evidence>
<name>A0A0B1SMI8_OESDE</name>
<feature type="chain" id="PRO_5002061673" evidence="1">
    <location>
        <begin position="21"/>
        <end position="113"/>
    </location>
</feature>
<proteinExistence type="predicted"/>
<reference evidence="2 3" key="1">
    <citation type="submission" date="2014-03" db="EMBL/GenBank/DDBJ databases">
        <title>Draft genome of the hookworm Oesophagostomum dentatum.</title>
        <authorList>
            <person name="Mitreva M."/>
        </authorList>
    </citation>
    <scope>NUCLEOTIDE SEQUENCE [LARGE SCALE GENOMIC DNA]</scope>
    <source>
        <strain evidence="2 3">OD-Hann</strain>
    </source>
</reference>
<keyword evidence="1" id="KW-0732">Signal</keyword>
<protein>
    <submittedName>
        <fullName evidence="2">Uncharacterized protein</fullName>
    </submittedName>
</protein>
<sequence>MSSYIYPLLALFVIVRFSSQGVIEDNNFSRPRRNFFMSSGPSRARVMEMERLVNSIFPRKTRDTTEPIPVEVPPLEAVRPLAIAESIPETNQPCFCPVFSPCIGKCYRTYRYW</sequence>
<feature type="signal peptide" evidence="1">
    <location>
        <begin position="1"/>
        <end position="20"/>
    </location>
</feature>
<gene>
    <name evidence="2" type="ORF">OESDEN_13700</name>
</gene>
<accession>A0A0B1SMI8</accession>